<organism evidence="2 3">
    <name type="scientific">Sporormia fimetaria CBS 119925</name>
    <dbReference type="NCBI Taxonomy" id="1340428"/>
    <lineage>
        <taxon>Eukaryota</taxon>
        <taxon>Fungi</taxon>
        <taxon>Dikarya</taxon>
        <taxon>Ascomycota</taxon>
        <taxon>Pezizomycotina</taxon>
        <taxon>Dothideomycetes</taxon>
        <taxon>Pleosporomycetidae</taxon>
        <taxon>Pleosporales</taxon>
        <taxon>Sporormiaceae</taxon>
        <taxon>Sporormia</taxon>
    </lineage>
</organism>
<dbReference type="Gene3D" id="2.130.10.10">
    <property type="entry name" value="YVTN repeat-like/Quinoprotein amine dehydrogenase"/>
    <property type="match status" value="1"/>
</dbReference>
<dbReference type="InterPro" id="IPR015943">
    <property type="entry name" value="WD40/YVTN_repeat-like_dom_sf"/>
</dbReference>
<dbReference type="InterPro" id="IPR036322">
    <property type="entry name" value="WD40_repeat_dom_sf"/>
</dbReference>
<dbReference type="Pfam" id="PF25499">
    <property type="entry name" value="Beta-prop_pof12"/>
    <property type="match status" value="1"/>
</dbReference>
<gene>
    <name evidence="2" type="ORF">M011DRAFT_472648</name>
</gene>
<dbReference type="PROSITE" id="PS50181">
    <property type="entry name" value="FBOX"/>
    <property type="match status" value="1"/>
</dbReference>
<dbReference type="InterPro" id="IPR036047">
    <property type="entry name" value="F-box-like_dom_sf"/>
</dbReference>
<dbReference type="Pfam" id="PF12937">
    <property type="entry name" value="F-box-like"/>
    <property type="match status" value="1"/>
</dbReference>
<dbReference type="SUPFAM" id="SSF50978">
    <property type="entry name" value="WD40 repeat-like"/>
    <property type="match status" value="1"/>
</dbReference>
<accession>A0A6A6UUF1</accession>
<feature type="domain" description="F-box" evidence="1">
    <location>
        <begin position="25"/>
        <end position="71"/>
    </location>
</feature>
<dbReference type="EMBL" id="MU006619">
    <property type="protein sequence ID" value="KAF2741932.1"/>
    <property type="molecule type" value="Genomic_DNA"/>
</dbReference>
<dbReference type="Proteomes" id="UP000799440">
    <property type="component" value="Unassembled WGS sequence"/>
</dbReference>
<sequence>MMKRAREEDDSADERPVKAFRAAGIDRLSRLSDELIVRILSFGSVPALLNCQRVSKRLSRISVDSQLWKAAYYNQFVLPRASRLSGIKSTKNGGTSEHLCYSSRASKWLEDGHLVKKGSNTDWKQQYRLRHNWSQGQCAVSEIVVADRPPEPPLLVMMHNSMLFTADSISGLRVWTSQDPRQLIASIALMEPKTNALRLPTAMALDAFEQSVTNQRVVLGFEDGSFTIYVLKREESILTPLFDHPPSSNGMLSALAYSSPYIMTMTEDQMVTLYAFSEDETLNGTLDPPRLLYSLRSHTAWPPVSIAVRTHANGMTAAIAYALPTHLTGWTVGIQEMRLSSAGELLQSRLATAAPGSTLIKSQPMSMSYSHPYLLATHSDNTLTVYLVKSTTEALSISAGTRLWGHTSSISGAHVGMRGKAVSVSKIGDELRVWDLEGGANPTLRRRRPSNGDMSVRVQPLRASAEDEAEDTSTAAQVPSSGLRFALDQKFDEEVVNRGWVGFDERNVVVLRERTREGRQALVVYDFT</sequence>
<dbReference type="SUPFAM" id="SSF81383">
    <property type="entry name" value="F-box domain"/>
    <property type="match status" value="1"/>
</dbReference>
<reference evidence="2" key="1">
    <citation type="journal article" date="2020" name="Stud. Mycol.">
        <title>101 Dothideomycetes genomes: a test case for predicting lifestyles and emergence of pathogens.</title>
        <authorList>
            <person name="Haridas S."/>
            <person name="Albert R."/>
            <person name="Binder M."/>
            <person name="Bloem J."/>
            <person name="Labutti K."/>
            <person name="Salamov A."/>
            <person name="Andreopoulos B."/>
            <person name="Baker S."/>
            <person name="Barry K."/>
            <person name="Bills G."/>
            <person name="Bluhm B."/>
            <person name="Cannon C."/>
            <person name="Castanera R."/>
            <person name="Culley D."/>
            <person name="Daum C."/>
            <person name="Ezra D."/>
            <person name="Gonzalez J."/>
            <person name="Henrissat B."/>
            <person name="Kuo A."/>
            <person name="Liang C."/>
            <person name="Lipzen A."/>
            <person name="Lutzoni F."/>
            <person name="Magnuson J."/>
            <person name="Mondo S."/>
            <person name="Nolan M."/>
            <person name="Ohm R."/>
            <person name="Pangilinan J."/>
            <person name="Park H.-J."/>
            <person name="Ramirez L."/>
            <person name="Alfaro M."/>
            <person name="Sun H."/>
            <person name="Tritt A."/>
            <person name="Yoshinaga Y."/>
            <person name="Zwiers L.-H."/>
            <person name="Turgeon B."/>
            <person name="Goodwin S."/>
            <person name="Spatafora J."/>
            <person name="Crous P."/>
            <person name="Grigoriev I."/>
        </authorList>
    </citation>
    <scope>NUCLEOTIDE SEQUENCE</scope>
    <source>
        <strain evidence="2">CBS 119925</strain>
    </source>
</reference>
<evidence type="ECO:0000259" key="1">
    <source>
        <dbReference type="PROSITE" id="PS50181"/>
    </source>
</evidence>
<dbReference type="OrthoDB" id="3219396at2759"/>
<evidence type="ECO:0000313" key="2">
    <source>
        <dbReference type="EMBL" id="KAF2741932.1"/>
    </source>
</evidence>
<proteinExistence type="predicted"/>
<dbReference type="InterPro" id="IPR001810">
    <property type="entry name" value="F-box_dom"/>
</dbReference>
<dbReference type="Gene3D" id="1.20.1280.50">
    <property type="match status" value="1"/>
</dbReference>
<keyword evidence="3" id="KW-1185">Reference proteome</keyword>
<protein>
    <recommendedName>
        <fullName evidence="1">F-box domain-containing protein</fullName>
    </recommendedName>
</protein>
<dbReference type="AlphaFoldDB" id="A0A6A6UUF1"/>
<name>A0A6A6UUF1_9PLEO</name>
<evidence type="ECO:0000313" key="3">
    <source>
        <dbReference type="Proteomes" id="UP000799440"/>
    </source>
</evidence>